<dbReference type="EMBL" id="SJZI01000002">
    <property type="protein sequence ID" value="TCJ19331.1"/>
    <property type="molecule type" value="Genomic_DNA"/>
</dbReference>
<proteinExistence type="predicted"/>
<organism evidence="3 4">
    <name type="scientific">Flaviaesturariibacter flavus</name>
    <dbReference type="NCBI Taxonomy" id="2502780"/>
    <lineage>
        <taxon>Bacteria</taxon>
        <taxon>Pseudomonadati</taxon>
        <taxon>Bacteroidota</taxon>
        <taxon>Chitinophagia</taxon>
        <taxon>Chitinophagales</taxon>
        <taxon>Chitinophagaceae</taxon>
        <taxon>Flaviaestuariibacter</taxon>
    </lineage>
</organism>
<dbReference type="InterPro" id="IPR036249">
    <property type="entry name" value="Thioredoxin-like_sf"/>
</dbReference>
<dbReference type="InterPro" id="IPR012336">
    <property type="entry name" value="Thioredoxin-like_fold"/>
</dbReference>
<feature type="chain" id="PRO_5020677470" evidence="1">
    <location>
        <begin position="18"/>
        <end position="404"/>
    </location>
</feature>
<dbReference type="Gene3D" id="3.40.30.10">
    <property type="entry name" value="Glutaredoxin"/>
    <property type="match status" value="1"/>
</dbReference>
<name>A0A4R1BP82_9BACT</name>
<reference evidence="3 4" key="1">
    <citation type="submission" date="2019-03" db="EMBL/GenBank/DDBJ databases">
        <authorList>
            <person name="Kim M.K.M."/>
        </authorList>
    </citation>
    <scope>NUCLEOTIDE SEQUENCE [LARGE SCALE GENOMIC DNA]</scope>
    <source>
        <strain evidence="3 4">17J68-12</strain>
    </source>
</reference>
<dbReference type="RefSeq" id="WP_131446556.1">
    <property type="nucleotide sequence ID" value="NZ_SJZI01000002.1"/>
</dbReference>
<feature type="domain" description="Thioredoxin" evidence="2">
    <location>
        <begin position="11"/>
        <end position="147"/>
    </location>
</feature>
<keyword evidence="1" id="KW-0732">Signal</keyword>
<evidence type="ECO:0000313" key="4">
    <source>
        <dbReference type="Proteomes" id="UP000295334"/>
    </source>
</evidence>
<accession>A0A4R1BP82</accession>
<dbReference type="SUPFAM" id="SSF52833">
    <property type="entry name" value="Thioredoxin-like"/>
    <property type="match status" value="1"/>
</dbReference>
<feature type="signal peptide" evidence="1">
    <location>
        <begin position="1"/>
        <end position="17"/>
    </location>
</feature>
<sequence length="404" mass="45227">MKKWFAVLCSLPLLAAAQDKGIQFTHASSWEEVMQQAQKEKKMIFVDAFTTWCGPCKYLSKEVFTQDKVGKYFNEHFVSVKLQLDTTDKDDDYVKQWYPYASKVMNGLQVNVFPTLLFFDANGQPVHRFSGAGNADGLLADAANALNPDQQFYTLQKRYSSGDRDVELLRNFSNAALKAYKPEAAEKAFTDYMQATGSQVTPENAQLVYFMANKPSDLAFELMAADPKAFDKALGKTGAANERIGTVLYESFLQNMMIRNSDNGATEQVAALKTKYPAAVAYADARARVNYAMNTNNWPAFTKAASDFVKKYGPKVSPEEKNNLAWAFFEHVSDTKQLNEALAWSKASLVANDPNFMDTYANLLHKLGRTPEAVQVETKAMGLASDKESFKTTIEKMKKGQKTW</sequence>
<gene>
    <name evidence="3" type="ORF">EPD60_02640</name>
</gene>
<dbReference type="PROSITE" id="PS51352">
    <property type="entry name" value="THIOREDOXIN_2"/>
    <property type="match status" value="1"/>
</dbReference>
<evidence type="ECO:0000256" key="1">
    <source>
        <dbReference type="SAM" id="SignalP"/>
    </source>
</evidence>
<comment type="caution">
    <text evidence="3">The sequence shown here is derived from an EMBL/GenBank/DDBJ whole genome shotgun (WGS) entry which is preliminary data.</text>
</comment>
<dbReference type="Proteomes" id="UP000295334">
    <property type="component" value="Unassembled WGS sequence"/>
</dbReference>
<evidence type="ECO:0000313" key="3">
    <source>
        <dbReference type="EMBL" id="TCJ19331.1"/>
    </source>
</evidence>
<dbReference type="InterPro" id="IPR013766">
    <property type="entry name" value="Thioredoxin_domain"/>
</dbReference>
<keyword evidence="4" id="KW-1185">Reference proteome</keyword>
<evidence type="ECO:0000259" key="2">
    <source>
        <dbReference type="PROSITE" id="PS51352"/>
    </source>
</evidence>
<dbReference type="AlphaFoldDB" id="A0A4R1BP82"/>
<dbReference type="OrthoDB" id="120730at2"/>
<dbReference type="Pfam" id="PF13098">
    <property type="entry name" value="Thioredoxin_2"/>
    <property type="match status" value="1"/>
</dbReference>
<protein>
    <submittedName>
        <fullName evidence="3">DUF255 domain-containing protein</fullName>
    </submittedName>
</protein>